<dbReference type="InterPro" id="IPR016181">
    <property type="entry name" value="Acyl_CoA_acyltransferase"/>
</dbReference>
<organism evidence="2 3">
    <name type="scientific">Actinokineospora diospyrosa</name>
    <dbReference type="NCBI Taxonomy" id="103728"/>
    <lineage>
        <taxon>Bacteria</taxon>
        <taxon>Bacillati</taxon>
        <taxon>Actinomycetota</taxon>
        <taxon>Actinomycetes</taxon>
        <taxon>Pseudonocardiales</taxon>
        <taxon>Pseudonocardiaceae</taxon>
        <taxon>Actinokineospora</taxon>
    </lineage>
</organism>
<evidence type="ECO:0000259" key="1">
    <source>
        <dbReference type="PROSITE" id="PS51186"/>
    </source>
</evidence>
<dbReference type="PROSITE" id="PS51186">
    <property type="entry name" value="GNAT"/>
    <property type="match status" value="1"/>
</dbReference>
<dbReference type="Gene3D" id="3.40.630.30">
    <property type="match status" value="1"/>
</dbReference>
<sequence>MGSTWDTAAIRAVYDAQLRRDLPPSDGAAAAERTDRLTRHLGVGPDGWSGVLWSSLDEATADRVIADTVAWLRTVEGHAEWKLYHHDTPADLGARLAAAGLVAGGVEAVMIAEAAAVPDFAPPAGVRLVEVSDDADIDRVVWVHEAAFGEDHSWLGRRMRAGLAEGLMDVVLAMAGDEPVSAARTAYYPGTEFAGLWGGGTVEAWRGRGIYRALVSHRARKAQQRGVRYLQVDALPTSRPILERVGFTCVALTTPYTVA</sequence>
<evidence type="ECO:0000313" key="2">
    <source>
        <dbReference type="EMBL" id="MCP2268235.1"/>
    </source>
</evidence>
<comment type="caution">
    <text evidence="2">The sequence shown here is derived from an EMBL/GenBank/DDBJ whole genome shotgun (WGS) entry which is preliminary data.</text>
</comment>
<proteinExistence type="predicted"/>
<dbReference type="SUPFAM" id="SSF55729">
    <property type="entry name" value="Acyl-CoA N-acyltransferases (Nat)"/>
    <property type="match status" value="1"/>
</dbReference>
<dbReference type="RefSeq" id="WP_253885163.1">
    <property type="nucleotide sequence ID" value="NZ_BAAAVB010000006.1"/>
</dbReference>
<protein>
    <submittedName>
        <fullName evidence="2">Acetyltransferase (GNAT) domain-containing protein</fullName>
    </submittedName>
</protein>
<evidence type="ECO:0000313" key="3">
    <source>
        <dbReference type="Proteomes" id="UP001205185"/>
    </source>
</evidence>
<reference evidence="2 3" key="1">
    <citation type="submission" date="2022-06" db="EMBL/GenBank/DDBJ databases">
        <title>Genomic Encyclopedia of Archaeal and Bacterial Type Strains, Phase II (KMG-II): from individual species to whole genera.</title>
        <authorList>
            <person name="Goeker M."/>
        </authorList>
    </citation>
    <scope>NUCLEOTIDE SEQUENCE [LARGE SCALE GENOMIC DNA]</scope>
    <source>
        <strain evidence="2 3">DSM 44255</strain>
    </source>
</reference>
<dbReference type="Proteomes" id="UP001205185">
    <property type="component" value="Unassembled WGS sequence"/>
</dbReference>
<dbReference type="InterPro" id="IPR000182">
    <property type="entry name" value="GNAT_dom"/>
</dbReference>
<accession>A0ABT1I6I3</accession>
<dbReference type="CDD" id="cd04301">
    <property type="entry name" value="NAT_SF"/>
    <property type="match status" value="1"/>
</dbReference>
<dbReference type="EMBL" id="JAMTCO010000002">
    <property type="protein sequence ID" value="MCP2268235.1"/>
    <property type="molecule type" value="Genomic_DNA"/>
</dbReference>
<feature type="domain" description="N-acetyltransferase" evidence="1">
    <location>
        <begin position="126"/>
        <end position="259"/>
    </location>
</feature>
<gene>
    <name evidence="2" type="ORF">LV75_000721</name>
</gene>
<keyword evidence="3" id="KW-1185">Reference proteome</keyword>
<name>A0ABT1I6I3_9PSEU</name>